<evidence type="ECO:0000313" key="2">
    <source>
        <dbReference type="Proteomes" id="UP000000768"/>
    </source>
</evidence>
<dbReference type="Gramene" id="OQU91705">
    <property type="protein sequence ID" value="OQU91705"/>
    <property type="gene ID" value="SORBI_3001G234766"/>
</dbReference>
<gene>
    <name evidence="1" type="ORF">SORBI_3001G234766</name>
</gene>
<dbReference type="InParanoid" id="A0A1Z5S7J3"/>
<accession>A0A1Z5S7J3</accession>
<protein>
    <submittedName>
        <fullName evidence="1">Uncharacterized protein</fullName>
    </submittedName>
</protein>
<sequence length="116" mass="12881">MARRGHGVYVALLRAHCCSVHGGIFYSASWHFKPIPLVRIEVETGEGRGGDHHPRARVHSVRDVTRLGYLFAVFRPGGVPFGHDRSLKSTPLAAIMEKLGLLTSDKDMMSVRCERS</sequence>
<name>A0A1Z5S7J3_SORBI</name>
<evidence type="ECO:0000313" key="1">
    <source>
        <dbReference type="EMBL" id="OQU91705.1"/>
    </source>
</evidence>
<dbReference type="AlphaFoldDB" id="A0A1Z5S7J3"/>
<reference evidence="2" key="2">
    <citation type="journal article" date="2018" name="Plant J.">
        <title>The Sorghum bicolor reference genome: improved assembly, gene annotations, a transcriptome atlas, and signatures of genome organization.</title>
        <authorList>
            <person name="McCormick R.F."/>
            <person name="Truong S.K."/>
            <person name="Sreedasyam A."/>
            <person name="Jenkins J."/>
            <person name="Shu S."/>
            <person name="Sims D."/>
            <person name="Kennedy M."/>
            <person name="Amirebrahimi M."/>
            <person name="Weers B.D."/>
            <person name="McKinley B."/>
            <person name="Mattison A."/>
            <person name="Morishige D.T."/>
            <person name="Grimwood J."/>
            <person name="Schmutz J."/>
            <person name="Mullet J.E."/>
        </authorList>
    </citation>
    <scope>NUCLEOTIDE SEQUENCE [LARGE SCALE GENOMIC DNA]</scope>
    <source>
        <strain evidence="2">cv. BTx623</strain>
    </source>
</reference>
<dbReference type="EMBL" id="CM000760">
    <property type="protein sequence ID" value="OQU91705.1"/>
    <property type="molecule type" value="Genomic_DNA"/>
</dbReference>
<organism evidence="1 2">
    <name type="scientific">Sorghum bicolor</name>
    <name type="common">Sorghum</name>
    <name type="synonym">Sorghum vulgare</name>
    <dbReference type="NCBI Taxonomy" id="4558"/>
    <lineage>
        <taxon>Eukaryota</taxon>
        <taxon>Viridiplantae</taxon>
        <taxon>Streptophyta</taxon>
        <taxon>Embryophyta</taxon>
        <taxon>Tracheophyta</taxon>
        <taxon>Spermatophyta</taxon>
        <taxon>Magnoliopsida</taxon>
        <taxon>Liliopsida</taxon>
        <taxon>Poales</taxon>
        <taxon>Poaceae</taxon>
        <taxon>PACMAD clade</taxon>
        <taxon>Panicoideae</taxon>
        <taxon>Andropogonodae</taxon>
        <taxon>Andropogoneae</taxon>
        <taxon>Sorghinae</taxon>
        <taxon>Sorghum</taxon>
    </lineage>
</organism>
<dbReference type="Proteomes" id="UP000000768">
    <property type="component" value="Chromosome 1"/>
</dbReference>
<proteinExistence type="predicted"/>
<reference evidence="1 2" key="1">
    <citation type="journal article" date="2009" name="Nature">
        <title>The Sorghum bicolor genome and the diversification of grasses.</title>
        <authorList>
            <person name="Paterson A.H."/>
            <person name="Bowers J.E."/>
            <person name="Bruggmann R."/>
            <person name="Dubchak I."/>
            <person name="Grimwood J."/>
            <person name="Gundlach H."/>
            <person name="Haberer G."/>
            <person name="Hellsten U."/>
            <person name="Mitros T."/>
            <person name="Poliakov A."/>
            <person name="Schmutz J."/>
            <person name="Spannagl M."/>
            <person name="Tang H."/>
            <person name="Wang X."/>
            <person name="Wicker T."/>
            <person name="Bharti A.K."/>
            <person name="Chapman J."/>
            <person name="Feltus F.A."/>
            <person name="Gowik U."/>
            <person name="Grigoriev I.V."/>
            <person name="Lyons E."/>
            <person name="Maher C.A."/>
            <person name="Martis M."/>
            <person name="Narechania A."/>
            <person name="Otillar R.P."/>
            <person name="Penning B.W."/>
            <person name="Salamov A.A."/>
            <person name="Wang Y."/>
            <person name="Zhang L."/>
            <person name="Carpita N.C."/>
            <person name="Freeling M."/>
            <person name="Gingle A.R."/>
            <person name="Hash C.T."/>
            <person name="Keller B."/>
            <person name="Klein P."/>
            <person name="Kresovich S."/>
            <person name="McCann M.C."/>
            <person name="Ming R."/>
            <person name="Peterson D.G."/>
            <person name="Mehboob-ur-Rahman"/>
            <person name="Ware D."/>
            <person name="Westhoff P."/>
            <person name="Mayer K.F."/>
            <person name="Messing J."/>
            <person name="Rokhsar D.S."/>
        </authorList>
    </citation>
    <scope>NUCLEOTIDE SEQUENCE [LARGE SCALE GENOMIC DNA]</scope>
    <source>
        <strain evidence="2">cv. BTx623</strain>
    </source>
</reference>
<keyword evidence="2" id="KW-1185">Reference proteome</keyword>